<evidence type="ECO:0000256" key="1">
    <source>
        <dbReference type="SAM" id="MobiDB-lite"/>
    </source>
</evidence>
<evidence type="ECO:0000313" key="2">
    <source>
        <dbReference type="EMBL" id="JAH44933.1"/>
    </source>
</evidence>
<organism evidence="2">
    <name type="scientific">Anguilla anguilla</name>
    <name type="common">European freshwater eel</name>
    <name type="synonym">Muraena anguilla</name>
    <dbReference type="NCBI Taxonomy" id="7936"/>
    <lineage>
        <taxon>Eukaryota</taxon>
        <taxon>Metazoa</taxon>
        <taxon>Chordata</taxon>
        <taxon>Craniata</taxon>
        <taxon>Vertebrata</taxon>
        <taxon>Euteleostomi</taxon>
        <taxon>Actinopterygii</taxon>
        <taxon>Neopterygii</taxon>
        <taxon>Teleostei</taxon>
        <taxon>Anguilliformes</taxon>
        <taxon>Anguillidae</taxon>
        <taxon>Anguilla</taxon>
    </lineage>
</organism>
<sequence length="27" mass="2803">MNPNTASDPSLLLTNCSSLPEFPLPGS</sequence>
<feature type="region of interest" description="Disordered" evidence="1">
    <location>
        <begin position="1"/>
        <end position="27"/>
    </location>
</feature>
<dbReference type="AlphaFoldDB" id="A0A0E9SWM7"/>
<name>A0A0E9SWM7_ANGAN</name>
<feature type="compositionally biased region" description="Polar residues" evidence="1">
    <location>
        <begin position="1"/>
        <end position="18"/>
    </location>
</feature>
<protein>
    <submittedName>
        <fullName evidence="2">Uncharacterized protein</fullName>
    </submittedName>
</protein>
<dbReference type="EMBL" id="GBXM01063644">
    <property type="protein sequence ID" value="JAH44933.1"/>
    <property type="molecule type" value="Transcribed_RNA"/>
</dbReference>
<proteinExistence type="predicted"/>
<reference evidence="2" key="1">
    <citation type="submission" date="2014-11" db="EMBL/GenBank/DDBJ databases">
        <authorList>
            <person name="Amaro Gonzalez C."/>
        </authorList>
    </citation>
    <scope>NUCLEOTIDE SEQUENCE</scope>
</reference>
<accession>A0A0E9SWM7</accession>
<reference evidence="2" key="2">
    <citation type="journal article" date="2015" name="Fish Shellfish Immunol.">
        <title>Early steps in the European eel (Anguilla anguilla)-Vibrio vulnificus interaction in the gills: Role of the RtxA13 toxin.</title>
        <authorList>
            <person name="Callol A."/>
            <person name="Pajuelo D."/>
            <person name="Ebbesson L."/>
            <person name="Teles M."/>
            <person name="MacKenzie S."/>
            <person name="Amaro C."/>
        </authorList>
    </citation>
    <scope>NUCLEOTIDE SEQUENCE</scope>
</reference>